<dbReference type="Proteomes" id="UP000176527">
    <property type="component" value="Unassembled WGS sequence"/>
</dbReference>
<reference evidence="1 2" key="1">
    <citation type="journal article" date="2016" name="Nat. Commun.">
        <title>Thousands of microbial genomes shed light on interconnected biogeochemical processes in an aquifer system.</title>
        <authorList>
            <person name="Anantharaman K."/>
            <person name="Brown C.T."/>
            <person name="Hug L.A."/>
            <person name="Sharon I."/>
            <person name="Castelle C.J."/>
            <person name="Probst A.J."/>
            <person name="Thomas B.C."/>
            <person name="Singh A."/>
            <person name="Wilkins M.J."/>
            <person name="Karaoz U."/>
            <person name="Brodie E.L."/>
            <person name="Williams K.H."/>
            <person name="Hubbard S.S."/>
            <person name="Banfield J.F."/>
        </authorList>
    </citation>
    <scope>NUCLEOTIDE SEQUENCE [LARGE SCALE GENOMIC DNA]</scope>
</reference>
<name>A0A1F5KA17_9BACT</name>
<proteinExistence type="predicted"/>
<evidence type="ECO:0000313" key="1">
    <source>
        <dbReference type="EMBL" id="OGE37793.1"/>
    </source>
</evidence>
<organism evidence="1 2">
    <name type="scientific">Candidatus Daviesbacteria bacterium RIFCSPHIGHO2_12_FULL_37_11</name>
    <dbReference type="NCBI Taxonomy" id="1797777"/>
    <lineage>
        <taxon>Bacteria</taxon>
        <taxon>Candidatus Daviesiibacteriota</taxon>
    </lineage>
</organism>
<comment type="caution">
    <text evidence="1">The sequence shown here is derived from an EMBL/GenBank/DDBJ whole genome shotgun (WGS) entry which is preliminary data.</text>
</comment>
<evidence type="ECO:0000313" key="2">
    <source>
        <dbReference type="Proteomes" id="UP000176527"/>
    </source>
</evidence>
<dbReference type="EMBL" id="MFDE01000037">
    <property type="protein sequence ID" value="OGE37793.1"/>
    <property type="molecule type" value="Genomic_DNA"/>
</dbReference>
<sequence length="84" mass="9794">MNESKPERFNLTALRRYIGALDPFNDPIDQRKSGKIDPEKPLTLIDYVSTTPMLNIDEIANLIQQSGRGLRRIWNKLRPNTYHK</sequence>
<accession>A0A1F5KA17</accession>
<protein>
    <submittedName>
        <fullName evidence="1">Uncharacterized protein</fullName>
    </submittedName>
</protein>
<dbReference type="AlphaFoldDB" id="A0A1F5KA17"/>
<gene>
    <name evidence="1" type="ORF">A3F00_05295</name>
</gene>